<name>A0A8J5FZR8_ZINOF</name>
<dbReference type="SUPFAM" id="SSF55455">
    <property type="entry name" value="SRF-like"/>
    <property type="match status" value="1"/>
</dbReference>
<dbReference type="GO" id="GO:0003677">
    <property type="term" value="F:DNA binding"/>
    <property type="evidence" value="ECO:0007669"/>
    <property type="project" value="UniProtKB-KW"/>
</dbReference>
<dbReference type="PROSITE" id="PS50066">
    <property type="entry name" value="MADS_BOX_2"/>
    <property type="match status" value="1"/>
</dbReference>
<keyword evidence="3" id="KW-0238">DNA-binding</keyword>
<keyword evidence="2" id="KW-0805">Transcription regulation</keyword>
<comment type="subcellular location">
    <subcellularLocation>
        <location evidence="1">Nucleus</location>
    </subcellularLocation>
</comment>
<dbReference type="Pfam" id="PF00319">
    <property type="entry name" value="SRF-TF"/>
    <property type="match status" value="1"/>
</dbReference>
<evidence type="ECO:0000256" key="2">
    <source>
        <dbReference type="ARBA" id="ARBA00023015"/>
    </source>
</evidence>
<dbReference type="Gene3D" id="3.40.1810.10">
    <property type="entry name" value="Transcription factor, MADS-box"/>
    <property type="match status" value="1"/>
</dbReference>
<evidence type="ECO:0000256" key="1">
    <source>
        <dbReference type="ARBA" id="ARBA00004123"/>
    </source>
</evidence>
<evidence type="ECO:0000259" key="6">
    <source>
        <dbReference type="PROSITE" id="PS50066"/>
    </source>
</evidence>
<accession>A0A8J5FZR8</accession>
<comment type="caution">
    <text evidence="7">The sequence shown here is derived from an EMBL/GenBank/DDBJ whole genome shotgun (WGS) entry which is preliminary data.</text>
</comment>
<organism evidence="7 8">
    <name type="scientific">Zingiber officinale</name>
    <name type="common">Ginger</name>
    <name type="synonym">Amomum zingiber</name>
    <dbReference type="NCBI Taxonomy" id="94328"/>
    <lineage>
        <taxon>Eukaryota</taxon>
        <taxon>Viridiplantae</taxon>
        <taxon>Streptophyta</taxon>
        <taxon>Embryophyta</taxon>
        <taxon>Tracheophyta</taxon>
        <taxon>Spermatophyta</taxon>
        <taxon>Magnoliopsida</taxon>
        <taxon>Liliopsida</taxon>
        <taxon>Zingiberales</taxon>
        <taxon>Zingiberaceae</taxon>
        <taxon>Zingiber</taxon>
    </lineage>
</organism>
<dbReference type="AlphaFoldDB" id="A0A8J5FZR8"/>
<dbReference type="PRINTS" id="PR00404">
    <property type="entry name" value="MADSDOMAIN"/>
</dbReference>
<feature type="domain" description="MADS-box" evidence="6">
    <location>
        <begin position="26"/>
        <end position="74"/>
    </location>
</feature>
<gene>
    <name evidence="7" type="ORF">ZIOFF_044800</name>
</gene>
<dbReference type="EMBL" id="JACMSC010000012">
    <property type="protein sequence ID" value="KAG6496921.1"/>
    <property type="molecule type" value="Genomic_DNA"/>
</dbReference>
<proteinExistence type="predicted"/>
<keyword evidence="8" id="KW-1185">Reference proteome</keyword>
<dbReference type="Proteomes" id="UP000734854">
    <property type="component" value="Unassembled WGS sequence"/>
</dbReference>
<evidence type="ECO:0000256" key="4">
    <source>
        <dbReference type="ARBA" id="ARBA00023163"/>
    </source>
</evidence>
<dbReference type="GO" id="GO:0046983">
    <property type="term" value="F:protein dimerization activity"/>
    <property type="evidence" value="ECO:0007669"/>
    <property type="project" value="InterPro"/>
</dbReference>
<evidence type="ECO:0000313" key="8">
    <source>
        <dbReference type="Proteomes" id="UP000734854"/>
    </source>
</evidence>
<evidence type="ECO:0000256" key="5">
    <source>
        <dbReference type="ARBA" id="ARBA00023242"/>
    </source>
</evidence>
<dbReference type="GO" id="GO:0005634">
    <property type="term" value="C:nucleus"/>
    <property type="evidence" value="ECO:0007669"/>
    <property type="project" value="UniProtKB-SubCell"/>
</dbReference>
<dbReference type="InterPro" id="IPR036879">
    <property type="entry name" value="TF_MADSbox_sf"/>
</dbReference>
<dbReference type="InterPro" id="IPR002100">
    <property type="entry name" value="TF_MADSbox"/>
</dbReference>
<evidence type="ECO:0000313" key="7">
    <source>
        <dbReference type="EMBL" id="KAG6496921.1"/>
    </source>
</evidence>
<reference evidence="7 8" key="1">
    <citation type="submission" date="2020-08" db="EMBL/GenBank/DDBJ databases">
        <title>Plant Genome Project.</title>
        <authorList>
            <person name="Zhang R.-G."/>
        </authorList>
    </citation>
    <scope>NUCLEOTIDE SEQUENCE [LARGE SCALE GENOMIC DNA]</scope>
    <source>
        <tissue evidence="7">Rhizome</tissue>
    </source>
</reference>
<keyword evidence="5" id="KW-0539">Nucleus</keyword>
<sequence length="75" mass="8261">MEGNVTNGLEGGNLGSPVVAAMARRMGRGKLEIKRIEKTTSQQVTYELSLLCDAEFALVVFSCRGRLYEYASNRC</sequence>
<evidence type="ECO:0000256" key="3">
    <source>
        <dbReference type="ARBA" id="ARBA00023125"/>
    </source>
</evidence>
<dbReference type="SMART" id="SM00432">
    <property type="entry name" value="MADS"/>
    <property type="match status" value="1"/>
</dbReference>
<keyword evidence="4" id="KW-0804">Transcription</keyword>
<protein>
    <recommendedName>
        <fullName evidence="6">MADS-box domain-containing protein</fullName>
    </recommendedName>
</protein>